<feature type="region of interest" description="Disordered" evidence="1">
    <location>
        <begin position="192"/>
        <end position="237"/>
    </location>
</feature>
<feature type="compositionally biased region" description="Basic and acidic residues" evidence="1">
    <location>
        <begin position="416"/>
        <end position="425"/>
    </location>
</feature>
<accession>A0AAE0F8V7</accession>
<evidence type="ECO:0000313" key="2">
    <source>
        <dbReference type="EMBL" id="KAK3255203.1"/>
    </source>
</evidence>
<proteinExistence type="predicted"/>
<dbReference type="AlphaFoldDB" id="A0AAE0F8V7"/>
<name>A0AAE0F8V7_9CHLO</name>
<dbReference type="EMBL" id="LGRX02022860">
    <property type="protein sequence ID" value="KAK3255203.1"/>
    <property type="molecule type" value="Genomic_DNA"/>
</dbReference>
<reference evidence="2 3" key="1">
    <citation type="journal article" date="2015" name="Genome Biol. Evol.">
        <title>Comparative Genomics of a Bacterivorous Green Alga Reveals Evolutionary Causalities and Consequences of Phago-Mixotrophic Mode of Nutrition.</title>
        <authorList>
            <person name="Burns J.A."/>
            <person name="Paasch A."/>
            <person name="Narechania A."/>
            <person name="Kim E."/>
        </authorList>
    </citation>
    <scope>NUCLEOTIDE SEQUENCE [LARGE SCALE GENOMIC DNA]</scope>
    <source>
        <strain evidence="2 3">PLY_AMNH</strain>
    </source>
</reference>
<dbReference type="Proteomes" id="UP001190700">
    <property type="component" value="Unassembled WGS sequence"/>
</dbReference>
<feature type="region of interest" description="Disordered" evidence="1">
    <location>
        <begin position="402"/>
        <end position="425"/>
    </location>
</feature>
<protein>
    <submittedName>
        <fullName evidence="2">Uncharacterized protein</fullName>
    </submittedName>
</protein>
<keyword evidence="3" id="KW-1185">Reference proteome</keyword>
<evidence type="ECO:0000313" key="3">
    <source>
        <dbReference type="Proteomes" id="UP001190700"/>
    </source>
</evidence>
<feature type="compositionally biased region" description="Basic and acidic residues" evidence="1">
    <location>
        <begin position="281"/>
        <end position="292"/>
    </location>
</feature>
<gene>
    <name evidence="2" type="ORF">CYMTET_35676</name>
</gene>
<sequence>MNAYDTWADILKNPKKHTQTPDDDGEPYVLIDGLRFKIAHKGTTLSEEQHNCVLKAKANADETPALIEAKSVDVSYGVRKISPQHSDNPYYKIYGGELFQSYIDVRKASDARTSHNKLPIHTARDIANGVLSSAPKKGRWVDFDNFPPGSKHPIICVRYLHSVMRNKGAPKACSKKKHTTEQGVVTIDKVLDAHRQKNDDETSETETRRLEKQSEEKQSKADVSCRPTAKSSTKESLYEARAARDVRKFVVETGDRRVHVPDIFDIEDPAQYVAQVITKQERGASLDKDERQSSLTTLSEKRARSISPDQEADVDLSSDPVIQKMTEVLGRTPAEGKSVRTKKRKASPLKKCTEQNVDIATGIAREEILSYIRSEFDKRAEFEKRQSIETRDLHTKLQDIRSAIDAVSKKRRKSKRSDSSKRNKI</sequence>
<feature type="region of interest" description="Disordered" evidence="1">
    <location>
        <begin position="281"/>
        <end position="315"/>
    </location>
</feature>
<feature type="compositionally biased region" description="Basic and acidic residues" evidence="1">
    <location>
        <begin position="192"/>
        <end position="220"/>
    </location>
</feature>
<organism evidence="2 3">
    <name type="scientific">Cymbomonas tetramitiformis</name>
    <dbReference type="NCBI Taxonomy" id="36881"/>
    <lineage>
        <taxon>Eukaryota</taxon>
        <taxon>Viridiplantae</taxon>
        <taxon>Chlorophyta</taxon>
        <taxon>Pyramimonadophyceae</taxon>
        <taxon>Pyramimonadales</taxon>
        <taxon>Pyramimonadaceae</taxon>
        <taxon>Cymbomonas</taxon>
    </lineage>
</organism>
<evidence type="ECO:0000256" key="1">
    <source>
        <dbReference type="SAM" id="MobiDB-lite"/>
    </source>
</evidence>
<comment type="caution">
    <text evidence="2">The sequence shown here is derived from an EMBL/GenBank/DDBJ whole genome shotgun (WGS) entry which is preliminary data.</text>
</comment>